<dbReference type="GO" id="GO:0003700">
    <property type="term" value="F:DNA-binding transcription factor activity"/>
    <property type="evidence" value="ECO:0007669"/>
    <property type="project" value="InterPro"/>
</dbReference>
<dbReference type="InterPro" id="IPR036390">
    <property type="entry name" value="WH_DNA-bd_sf"/>
</dbReference>
<dbReference type="Proteomes" id="UP000256257">
    <property type="component" value="Unassembled WGS sequence"/>
</dbReference>
<dbReference type="GO" id="GO:0006950">
    <property type="term" value="P:response to stress"/>
    <property type="evidence" value="ECO:0007669"/>
    <property type="project" value="TreeGrafter"/>
</dbReference>
<evidence type="ECO:0000313" key="3">
    <source>
        <dbReference type="Proteomes" id="UP000256257"/>
    </source>
</evidence>
<sequence length="226" mass="26526">MNYTLIKDMMVLLEQFETEAQVHPHSYPDTIDGFKEWMFAQKETPGPQNLEEPYWEGKENGRTAESAINTLLVHLNRYAKTYSKSAISNSEFSTQEDFIYLINLKAFGQMTKMELIKKNIHDKPVGMLIIARLLRQGWIVQTESDTDKRSKLIHISEEGLRALEEQMEKIRQATHIVAGNLSHHEKMDLIRILNKLDRFHYPIFSRNIDSHHLISTVYEEYRFTKV</sequence>
<dbReference type="SMART" id="SM00347">
    <property type="entry name" value="HTH_MARR"/>
    <property type="match status" value="1"/>
</dbReference>
<protein>
    <submittedName>
        <fullName evidence="2">MarR family transcriptional regulator</fullName>
    </submittedName>
</protein>
<dbReference type="InterPro" id="IPR039422">
    <property type="entry name" value="MarR/SlyA-like"/>
</dbReference>
<dbReference type="InterPro" id="IPR000835">
    <property type="entry name" value="HTH_MarR-typ"/>
</dbReference>
<keyword evidence="3" id="KW-1185">Reference proteome</keyword>
<dbReference type="OrthoDB" id="961069at2"/>
<gene>
    <name evidence="2" type="ORF">DRF67_01310</name>
</gene>
<evidence type="ECO:0000259" key="1">
    <source>
        <dbReference type="PROSITE" id="PS50995"/>
    </source>
</evidence>
<dbReference type="PANTHER" id="PTHR33164">
    <property type="entry name" value="TRANSCRIPTIONAL REGULATOR, MARR FAMILY"/>
    <property type="match status" value="1"/>
</dbReference>
<reference evidence="2 3" key="1">
    <citation type="submission" date="2018-06" db="EMBL/GenBank/DDBJ databases">
        <title>Novel Chryseobacterium species.</title>
        <authorList>
            <person name="Newman J."/>
            <person name="Hugo C."/>
            <person name="Oosthuizen L."/>
            <person name="Charimba G."/>
        </authorList>
    </citation>
    <scope>NUCLEOTIDE SEQUENCE [LARGE SCALE GENOMIC DNA]</scope>
    <source>
        <strain evidence="2 3">7_F195</strain>
    </source>
</reference>
<accession>A0A3D9B940</accession>
<dbReference type="EMBL" id="QNVV01000001">
    <property type="protein sequence ID" value="REC50200.1"/>
    <property type="molecule type" value="Genomic_DNA"/>
</dbReference>
<dbReference type="RefSeq" id="WP_115926026.1">
    <property type="nucleotide sequence ID" value="NZ_QNVV01000001.1"/>
</dbReference>
<name>A0A3D9B940_9FLAO</name>
<dbReference type="SUPFAM" id="SSF46785">
    <property type="entry name" value="Winged helix' DNA-binding domain"/>
    <property type="match status" value="1"/>
</dbReference>
<feature type="domain" description="HTH marR-type" evidence="1">
    <location>
        <begin position="65"/>
        <end position="198"/>
    </location>
</feature>
<dbReference type="PROSITE" id="PS50995">
    <property type="entry name" value="HTH_MARR_2"/>
    <property type="match status" value="1"/>
</dbReference>
<dbReference type="PANTHER" id="PTHR33164:SF43">
    <property type="entry name" value="HTH-TYPE TRANSCRIPTIONAL REPRESSOR YETL"/>
    <property type="match status" value="1"/>
</dbReference>
<proteinExistence type="predicted"/>
<dbReference type="InterPro" id="IPR036388">
    <property type="entry name" value="WH-like_DNA-bd_sf"/>
</dbReference>
<dbReference type="AlphaFoldDB" id="A0A3D9B940"/>
<evidence type="ECO:0000313" key="2">
    <source>
        <dbReference type="EMBL" id="REC50200.1"/>
    </source>
</evidence>
<comment type="caution">
    <text evidence="2">The sequence shown here is derived from an EMBL/GenBank/DDBJ whole genome shotgun (WGS) entry which is preliminary data.</text>
</comment>
<organism evidence="2 3">
    <name type="scientific">Chryseobacterium pennipullorum</name>
    <dbReference type="NCBI Taxonomy" id="2258963"/>
    <lineage>
        <taxon>Bacteria</taxon>
        <taxon>Pseudomonadati</taxon>
        <taxon>Bacteroidota</taxon>
        <taxon>Flavobacteriia</taxon>
        <taxon>Flavobacteriales</taxon>
        <taxon>Weeksellaceae</taxon>
        <taxon>Chryseobacterium group</taxon>
        <taxon>Chryseobacterium</taxon>
    </lineage>
</organism>
<dbReference type="Gene3D" id="1.10.10.10">
    <property type="entry name" value="Winged helix-like DNA-binding domain superfamily/Winged helix DNA-binding domain"/>
    <property type="match status" value="1"/>
</dbReference>